<keyword evidence="4" id="KW-1185">Reference proteome</keyword>
<dbReference type="InterPro" id="IPR016186">
    <property type="entry name" value="C-type_lectin-like/link_sf"/>
</dbReference>
<sequence length="121" mass="13767">MDWIHYGLNCYNLSLDAKTWNSAKKDCEEKGAHLVVIDGEDEMKFLDVFPHASEYLWIGLTKSGEWKWVDGSSLNKAFWAKGQPNNYKGKQNCGKLHAGLHDRDCPEASRYICEKPLSSLS</sequence>
<accession>A0AAV3B3C5</accession>
<dbReference type="PROSITE" id="PS50041">
    <property type="entry name" value="C_TYPE_LECTIN_2"/>
    <property type="match status" value="1"/>
</dbReference>
<name>A0AAV3B3C5_PYXAD</name>
<dbReference type="PROSITE" id="PS00615">
    <property type="entry name" value="C_TYPE_LECTIN_1"/>
    <property type="match status" value="1"/>
</dbReference>
<feature type="domain" description="C-type lectin" evidence="2">
    <location>
        <begin position="6"/>
        <end position="114"/>
    </location>
</feature>
<dbReference type="InterPro" id="IPR018378">
    <property type="entry name" value="C-type_lectin_CS"/>
</dbReference>
<dbReference type="EMBL" id="DYDO01000002">
    <property type="protein sequence ID" value="DBA29632.1"/>
    <property type="molecule type" value="Genomic_DNA"/>
</dbReference>
<dbReference type="InterPro" id="IPR016187">
    <property type="entry name" value="CTDL_fold"/>
</dbReference>
<gene>
    <name evidence="3" type="ORF">GDO54_005701</name>
</gene>
<protein>
    <recommendedName>
        <fullName evidence="2">C-type lectin domain-containing protein</fullName>
    </recommendedName>
</protein>
<organism evidence="3 4">
    <name type="scientific">Pyxicephalus adspersus</name>
    <name type="common">African bullfrog</name>
    <dbReference type="NCBI Taxonomy" id="30357"/>
    <lineage>
        <taxon>Eukaryota</taxon>
        <taxon>Metazoa</taxon>
        <taxon>Chordata</taxon>
        <taxon>Craniata</taxon>
        <taxon>Vertebrata</taxon>
        <taxon>Euteleostomi</taxon>
        <taxon>Amphibia</taxon>
        <taxon>Batrachia</taxon>
        <taxon>Anura</taxon>
        <taxon>Neobatrachia</taxon>
        <taxon>Ranoidea</taxon>
        <taxon>Pyxicephalidae</taxon>
        <taxon>Pyxicephalinae</taxon>
        <taxon>Pyxicephalus</taxon>
    </lineage>
</organism>
<reference evidence="3" key="1">
    <citation type="thesis" date="2020" institute="ProQuest LLC" country="789 East Eisenhower Parkway, Ann Arbor, MI, USA">
        <title>Comparative Genomics and Chromosome Evolution.</title>
        <authorList>
            <person name="Mudd A.B."/>
        </authorList>
    </citation>
    <scope>NUCLEOTIDE SEQUENCE</scope>
    <source>
        <strain evidence="3">1538</strain>
        <tissue evidence="3">Blood</tissue>
    </source>
</reference>
<evidence type="ECO:0000313" key="4">
    <source>
        <dbReference type="Proteomes" id="UP001181693"/>
    </source>
</evidence>
<comment type="caution">
    <text evidence="3">The sequence shown here is derived from an EMBL/GenBank/DDBJ whole genome shotgun (WGS) entry which is preliminary data.</text>
</comment>
<proteinExistence type="predicted"/>
<dbReference type="Proteomes" id="UP001181693">
    <property type="component" value="Unassembled WGS sequence"/>
</dbReference>
<evidence type="ECO:0000313" key="3">
    <source>
        <dbReference type="EMBL" id="DBA29632.1"/>
    </source>
</evidence>
<dbReference type="Gene3D" id="3.10.100.10">
    <property type="entry name" value="Mannose-Binding Protein A, subunit A"/>
    <property type="match status" value="1"/>
</dbReference>
<dbReference type="AlphaFoldDB" id="A0AAV3B3C5"/>
<dbReference type="SUPFAM" id="SSF56436">
    <property type="entry name" value="C-type lectin-like"/>
    <property type="match status" value="1"/>
</dbReference>
<evidence type="ECO:0000259" key="2">
    <source>
        <dbReference type="PROSITE" id="PS50041"/>
    </source>
</evidence>
<dbReference type="PANTHER" id="PTHR22803">
    <property type="entry name" value="MANNOSE, PHOSPHOLIPASE, LECTIN RECEPTOR RELATED"/>
    <property type="match status" value="1"/>
</dbReference>
<keyword evidence="1" id="KW-1015">Disulfide bond</keyword>
<evidence type="ECO:0000256" key="1">
    <source>
        <dbReference type="ARBA" id="ARBA00023157"/>
    </source>
</evidence>
<dbReference type="Pfam" id="PF00059">
    <property type="entry name" value="Lectin_C"/>
    <property type="match status" value="1"/>
</dbReference>
<dbReference type="SMART" id="SM00034">
    <property type="entry name" value="CLECT"/>
    <property type="match status" value="1"/>
</dbReference>
<dbReference type="InterPro" id="IPR001304">
    <property type="entry name" value="C-type_lectin-like"/>
</dbReference>
<dbReference type="InterPro" id="IPR050111">
    <property type="entry name" value="C-type_lectin/snaclec_domain"/>
</dbReference>